<dbReference type="InterPro" id="IPR050640">
    <property type="entry name" value="Bact_2-comp_sensor_kinase"/>
</dbReference>
<feature type="transmembrane region" description="Helical" evidence="2">
    <location>
        <begin position="443"/>
        <end position="460"/>
    </location>
</feature>
<dbReference type="EC" id="2.7.13.3" evidence="4"/>
<dbReference type="PANTHER" id="PTHR34220">
    <property type="entry name" value="SENSOR HISTIDINE KINASE YPDA"/>
    <property type="match status" value="1"/>
</dbReference>
<evidence type="ECO:0000256" key="1">
    <source>
        <dbReference type="SAM" id="Coils"/>
    </source>
</evidence>
<dbReference type="Pfam" id="PF06580">
    <property type="entry name" value="His_kinase"/>
    <property type="match status" value="1"/>
</dbReference>
<evidence type="ECO:0000313" key="4">
    <source>
        <dbReference type="EMBL" id="MFC0603643.1"/>
    </source>
</evidence>
<dbReference type="InterPro" id="IPR010559">
    <property type="entry name" value="Sig_transdc_His_kin_internal"/>
</dbReference>
<comment type="caution">
    <text evidence="4">The sequence shown here is derived from an EMBL/GenBank/DDBJ whole genome shotgun (WGS) entry which is preliminary data.</text>
</comment>
<keyword evidence="1" id="KW-0175">Coiled coil</keyword>
<keyword evidence="2" id="KW-0812">Transmembrane</keyword>
<feature type="domain" description="Signal transduction histidine kinase internal region" evidence="3">
    <location>
        <begin position="487"/>
        <end position="566"/>
    </location>
</feature>
<proteinExistence type="predicted"/>
<keyword evidence="2" id="KW-0472">Membrane</keyword>
<dbReference type="EMBL" id="JBHLTQ010000001">
    <property type="protein sequence ID" value="MFC0603643.1"/>
    <property type="molecule type" value="Genomic_DNA"/>
</dbReference>
<dbReference type="SUPFAM" id="SSF55874">
    <property type="entry name" value="ATPase domain of HSP90 chaperone/DNA topoisomerase II/histidine kinase"/>
    <property type="match status" value="1"/>
</dbReference>
<dbReference type="PANTHER" id="PTHR34220:SF7">
    <property type="entry name" value="SENSOR HISTIDINE KINASE YPDA"/>
    <property type="match status" value="1"/>
</dbReference>
<gene>
    <name evidence="4" type="ORF">ACFFGA_03690</name>
</gene>
<dbReference type="SUPFAM" id="SSF48452">
    <property type="entry name" value="TPR-like"/>
    <property type="match status" value="1"/>
</dbReference>
<keyword evidence="2" id="KW-1133">Transmembrane helix</keyword>
<keyword evidence="5" id="KW-1185">Reference proteome</keyword>
<protein>
    <submittedName>
        <fullName evidence="4">Sensor histidine kinase</fullName>
        <ecNumber evidence="4">2.7.13.3</ecNumber>
    </submittedName>
</protein>
<dbReference type="Gene3D" id="3.30.565.10">
    <property type="entry name" value="Histidine kinase-like ATPase, C-terminal domain"/>
    <property type="match status" value="1"/>
</dbReference>
<accession>A0ABV6Q5T6</accession>
<dbReference type="Gene3D" id="1.25.40.10">
    <property type="entry name" value="Tetratricopeptide repeat domain"/>
    <property type="match status" value="1"/>
</dbReference>
<dbReference type="InterPro" id="IPR011990">
    <property type="entry name" value="TPR-like_helical_dom_sf"/>
</dbReference>
<keyword evidence="4" id="KW-0418">Kinase</keyword>
<evidence type="ECO:0000313" key="5">
    <source>
        <dbReference type="Proteomes" id="UP001589832"/>
    </source>
</evidence>
<dbReference type="Proteomes" id="UP001589832">
    <property type="component" value="Unassembled WGS sequence"/>
</dbReference>
<name>A0ABV6Q5T6_9FLAO</name>
<dbReference type="GO" id="GO:0004673">
    <property type="term" value="F:protein histidine kinase activity"/>
    <property type="evidence" value="ECO:0007669"/>
    <property type="project" value="UniProtKB-EC"/>
</dbReference>
<organism evidence="4 5">
    <name type="scientific">Winogradskyella pulchriflava</name>
    <dbReference type="NCBI Taxonomy" id="1110688"/>
    <lineage>
        <taxon>Bacteria</taxon>
        <taxon>Pseudomonadati</taxon>
        <taxon>Bacteroidota</taxon>
        <taxon>Flavobacteriia</taxon>
        <taxon>Flavobacteriales</taxon>
        <taxon>Flavobacteriaceae</taxon>
        <taxon>Winogradskyella</taxon>
    </lineage>
</organism>
<evidence type="ECO:0000256" key="2">
    <source>
        <dbReference type="SAM" id="Phobius"/>
    </source>
</evidence>
<feature type="coiled-coil region" evidence="1">
    <location>
        <begin position="463"/>
        <end position="490"/>
    </location>
</feature>
<evidence type="ECO:0000259" key="3">
    <source>
        <dbReference type="Pfam" id="PF06580"/>
    </source>
</evidence>
<keyword evidence="4" id="KW-0808">Transferase</keyword>
<dbReference type="InterPro" id="IPR036890">
    <property type="entry name" value="HATPase_C_sf"/>
</dbReference>
<sequence length="694" mass="80452">MNYKTPLFVIVFYSLLCIGNTKLIAQEKNASDLIVLIETYDSLDENTEKDEVLRKIKDLVKNIPKDSLEFIVKHYDFNFIARFAMADYYRLNKNHDLAKREYAALEPEILSKRPIDYILLAHVVWASSINISLKDFSYEKGLKTLYKGLAYSEQSKVDRMTMKYHSNLQFYNTSSSNFDKSVYHNKKHYEYAKKLNDSIQVVLALKTVMINFNYVKNSESALEIWRQIQPIYKIHRSKFPVPSALLTQVTRAFINSKQLDSAAYYNAECFRLDSIQGNSFRDCYNILYKGIILQDQGNADEAKKTFLSSYELAKKNRNNLIQIKSAAYMAQILLEENEHNEALNLLRENYSISDRKRSLNKAEYELLLSKAFEATNKLDSALYYRNKSDRSFEAENLDIHAKQVAIAKAELGINELLDENENLVSTQTDLDKRMAKSKTTTNVLLYALITIVILTSFFIYRRNQKEKLRVSQYREELTNKERIAIEAELNTIRSQMNPHFMFNSLNSINEFIQNDSSEDASNYLVKFSRLMRSTLNYSKRKFVTLKEEIDLLKLYIELENLRFYNSIDFSLTIDPSINTEKALIPPMMIQPFVENAIWHGLMAKENERKLKLTFSENQQHIICNIEDNGIGRTASAQQKAQKPKHKSQGIGLTQRRLELLKSIHGNEAGIEVIDLTENGTGTLVKVILPKQLKE</sequence>
<dbReference type="RefSeq" id="WP_386059820.1">
    <property type="nucleotide sequence ID" value="NZ_JBHLTQ010000001.1"/>
</dbReference>
<reference evidence="4 5" key="1">
    <citation type="submission" date="2024-09" db="EMBL/GenBank/DDBJ databases">
        <authorList>
            <person name="Sun Q."/>
            <person name="Mori K."/>
        </authorList>
    </citation>
    <scope>NUCLEOTIDE SEQUENCE [LARGE SCALE GENOMIC DNA]</scope>
    <source>
        <strain evidence="4 5">NCAIM B.02481</strain>
    </source>
</reference>